<feature type="compositionally biased region" description="Polar residues" evidence="1">
    <location>
        <begin position="989"/>
        <end position="1024"/>
    </location>
</feature>
<organism evidence="3 4">
    <name type="scientific">Rhypophila decipiens</name>
    <dbReference type="NCBI Taxonomy" id="261697"/>
    <lineage>
        <taxon>Eukaryota</taxon>
        <taxon>Fungi</taxon>
        <taxon>Dikarya</taxon>
        <taxon>Ascomycota</taxon>
        <taxon>Pezizomycotina</taxon>
        <taxon>Sordariomycetes</taxon>
        <taxon>Sordariomycetidae</taxon>
        <taxon>Sordariales</taxon>
        <taxon>Naviculisporaceae</taxon>
        <taxon>Rhypophila</taxon>
    </lineage>
</organism>
<evidence type="ECO:0000313" key="3">
    <source>
        <dbReference type="EMBL" id="KAK4208459.1"/>
    </source>
</evidence>
<dbReference type="InterPro" id="IPR015943">
    <property type="entry name" value="WD40/YVTN_repeat-like_dom_sf"/>
</dbReference>
<dbReference type="GO" id="GO:0005634">
    <property type="term" value="C:nucleus"/>
    <property type="evidence" value="ECO:0007669"/>
    <property type="project" value="TreeGrafter"/>
</dbReference>
<feature type="compositionally biased region" description="Polar residues" evidence="1">
    <location>
        <begin position="1"/>
        <end position="14"/>
    </location>
</feature>
<dbReference type="InterPro" id="IPR036322">
    <property type="entry name" value="WD40_repeat_dom_sf"/>
</dbReference>
<reference evidence="3" key="1">
    <citation type="journal article" date="2023" name="Mol. Phylogenet. Evol.">
        <title>Genome-scale phylogeny and comparative genomics of the fungal order Sordariales.</title>
        <authorList>
            <person name="Hensen N."/>
            <person name="Bonometti L."/>
            <person name="Westerberg I."/>
            <person name="Brannstrom I.O."/>
            <person name="Guillou S."/>
            <person name="Cros-Aarteil S."/>
            <person name="Calhoun S."/>
            <person name="Haridas S."/>
            <person name="Kuo A."/>
            <person name="Mondo S."/>
            <person name="Pangilinan J."/>
            <person name="Riley R."/>
            <person name="LaButti K."/>
            <person name="Andreopoulos B."/>
            <person name="Lipzen A."/>
            <person name="Chen C."/>
            <person name="Yan M."/>
            <person name="Daum C."/>
            <person name="Ng V."/>
            <person name="Clum A."/>
            <person name="Steindorff A."/>
            <person name="Ohm R.A."/>
            <person name="Martin F."/>
            <person name="Silar P."/>
            <person name="Natvig D.O."/>
            <person name="Lalanne C."/>
            <person name="Gautier V."/>
            <person name="Ament-Velasquez S.L."/>
            <person name="Kruys A."/>
            <person name="Hutchinson M.I."/>
            <person name="Powell A.J."/>
            <person name="Barry K."/>
            <person name="Miller A.N."/>
            <person name="Grigoriev I.V."/>
            <person name="Debuchy R."/>
            <person name="Gladieux P."/>
            <person name="Hiltunen Thoren M."/>
            <person name="Johannesson H."/>
        </authorList>
    </citation>
    <scope>NUCLEOTIDE SEQUENCE</scope>
    <source>
        <strain evidence="3">PSN293</strain>
    </source>
</reference>
<dbReference type="EMBL" id="MU858243">
    <property type="protein sequence ID" value="KAK4208459.1"/>
    <property type="molecule type" value="Genomic_DNA"/>
</dbReference>
<accession>A0AAN6XWZ5</accession>
<comment type="caution">
    <text evidence="3">The sequence shown here is derived from an EMBL/GenBank/DDBJ whole genome shotgun (WGS) entry which is preliminary data.</text>
</comment>
<feature type="compositionally biased region" description="Basic and acidic residues" evidence="1">
    <location>
        <begin position="1136"/>
        <end position="1148"/>
    </location>
</feature>
<dbReference type="Proteomes" id="UP001301769">
    <property type="component" value="Unassembled WGS sequence"/>
</dbReference>
<dbReference type="InterPro" id="IPR003903">
    <property type="entry name" value="UIM_dom"/>
</dbReference>
<keyword evidence="4" id="KW-1185">Reference proteome</keyword>
<dbReference type="GO" id="GO:0031593">
    <property type="term" value="F:polyubiquitin modification-dependent protein binding"/>
    <property type="evidence" value="ECO:0007669"/>
    <property type="project" value="TreeGrafter"/>
</dbReference>
<protein>
    <submittedName>
        <fullName evidence="3">F-box/WD repeat-containing protein pof10</fullName>
    </submittedName>
</protein>
<gene>
    <name evidence="3" type="ORF">QBC37DRAFT_431982</name>
</gene>
<dbReference type="Gene3D" id="6.10.140.100">
    <property type="match status" value="1"/>
</dbReference>
<dbReference type="PROSITE" id="PS50181">
    <property type="entry name" value="FBOX"/>
    <property type="match status" value="1"/>
</dbReference>
<dbReference type="AlphaFoldDB" id="A0AAN6XWZ5"/>
<dbReference type="InterPro" id="IPR036047">
    <property type="entry name" value="F-box-like_dom_sf"/>
</dbReference>
<dbReference type="Gene3D" id="1.20.1280.50">
    <property type="match status" value="1"/>
</dbReference>
<dbReference type="GO" id="GO:0005829">
    <property type="term" value="C:cytosol"/>
    <property type="evidence" value="ECO:0007669"/>
    <property type="project" value="TreeGrafter"/>
</dbReference>
<feature type="region of interest" description="Disordered" evidence="1">
    <location>
        <begin position="981"/>
        <end position="1037"/>
    </location>
</feature>
<feature type="region of interest" description="Disordered" evidence="1">
    <location>
        <begin position="1136"/>
        <end position="1173"/>
    </location>
</feature>
<dbReference type="PANTHER" id="PTHR10223:SF2">
    <property type="entry name" value="F-BOX AND WD DOMAIN PROTEIN (AFU_ORTHOLOGUE AFUA_6G11400)"/>
    <property type="match status" value="1"/>
</dbReference>
<feature type="compositionally biased region" description="Basic and acidic residues" evidence="1">
    <location>
        <begin position="1155"/>
        <end position="1165"/>
    </location>
</feature>
<evidence type="ECO:0000259" key="2">
    <source>
        <dbReference type="PROSITE" id="PS50181"/>
    </source>
</evidence>
<feature type="compositionally biased region" description="Low complexity" evidence="1">
    <location>
        <begin position="15"/>
        <end position="26"/>
    </location>
</feature>
<feature type="region of interest" description="Disordered" evidence="1">
    <location>
        <begin position="1"/>
        <end position="67"/>
    </location>
</feature>
<dbReference type="GO" id="GO:0008540">
    <property type="term" value="C:proteasome regulatory particle, base subcomplex"/>
    <property type="evidence" value="ECO:0007669"/>
    <property type="project" value="TreeGrafter"/>
</dbReference>
<feature type="compositionally biased region" description="Basic residues" evidence="1">
    <location>
        <begin position="1077"/>
        <end position="1087"/>
    </location>
</feature>
<feature type="region of interest" description="Disordered" evidence="1">
    <location>
        <begin position="1056"/>
        <end position="1116"/>
    </location>
</feature>
<dbReference type="SUPFAM" id="SSF81383">
    <property type="entry name" value="F-box domain"/>
    <property type="match status" value="1"/>
</dbReference>
<feature type="domain" description="F-box" evidence="2">
    <location>
        <begin position="131"/>
        <end position="177"/>
    </location>
</feature>
<dbReference type="CDD" id="cd09917">
    <property type="entry name" value="F-box_SF"/>
    <property type="match status" value="1"/>
</dbReference>
<dbReference type="GO" id="GO:0043161">
    <property type="term" value="P:proteasome-mediated ubiquitin-dependent protein catabolic process"/>
    <property type="evidence" value="ECO:0007669"/>
    <property type="project" value="TreeGrafter"/>
</dbReference>
<dbReference type="PANTHER" id="PTHR10223">
    <property type="entry name" value="26S PROTEASOME NON-ATPASE REGULATORY SUBUNIT 4"/>
    <property type="match status" value="1"/>
</dbReference>
<dbReference type="PROSITE" id="PS50330">
    <property type="entry name" value="UIM"/>
    <property type="match status" value="2"/>
</dbReference>
<sequence>MHQGLIESSNSEPRTTSIISPSPSTSQHGILRSQPSLSGHDGFQVSDRSLSPETARPSSGLAGSGQVDHLGRGLGRLSLFNDPDAALRDSPVSAGAQRIADYENALITASRQTSRPPVAFQVVKCSGSSGGAQLTDCPNEILTQILSHLHPDSHGAVALVSKRFYALVTTPYAWRAAFLRYFPGQDALGTSSEASHHTWDNDSSDVIRSESRFFSRLTSLATWRSEYLLRTRLLRSIARGKPGGVGTSIRSSQSSKKSSAVLTYNAKLPWLITNIHGSFTGGKKGPRIVHGTADLGMGSTSDPTTGRVEKFGLDDPFSFAQLDEMFPTLAPYGVGDGPAAVPNVMDISQPYGVVGGEGFPGGRAYFKATGELRGRYMNQDPAVIDMVPEIPKIPQLTDAISSVWVAKSPTIPALTQSMIGIFTGSTLGVMTSYSVGHDSTGPRFSSGDMTARWVLSPGVPIIDIKIDDSYSQKRKTLGRVWAVALNALGEVFCLTQTPTPPVVRAKGEEAIRAAWEAGRSVSWELIESTRRTARADEFDKYAVRGTYTPRSSPASMALTKPQVIAEAQEIEKFFRLQPSHFRKVCEAWDMRRKLEVDFADGDEAGAGEAIFVITCGHEQDEPAALRKYVRSKVPLVPAPEISLHHTGETVQPSIFGGANPEATAESQSLSFPDPNSPNISPLVSQPTTPTGSKTPTTWMNEWRRVEYTFKSSANAKITATAIDTSTYAVLAPFEDPLHFASQDSTVDPPTSAKWKKHATGEIPGRRSRLLAVGTNTGSVILWNTRDGTSSDVVYPTRVIQTESPEISSLALSALYLVHGGSDGLVQAWDPLASTLDPIRTLNAKSSGRIPRHILHANPALQHVNYFAVGAIFLDPDPSVLRGVLSFGMFVRFWTYSSTNQAPGRKRRLRHSDVHGRLATRRSSGAVDSYIAAEEAELRQEQQIRSRELARLRSRFGVGLGDLTEEEAIRYAEMISEEAFLQEEQKRTSASDTGSSVDFGETDSSTGSIETVTPEPSLSGTSPAAGNSLPPLQEETDDDYEAQIQLAIRLSLMEGVNEAGQSPPEPSSGGYEFEVKIKPKKEKKKGKRSPSTSPSASAGVMPFGESSRASAYTNGDVGVDEEDDLALALRLSLMEEETRNHGESRHYDDDASLGVHGEEFPDLEVKGKRKGKWV</sequence>
<dbReference type="InterPro" id="IPR001810">
    <property type="entry name" value="F-box_dom"/>
</dbReference>
<dbReference type="InterPro" id="IPR027040">
    <property type="entry name" value="PSMD4"/>
</dbReference>
<dbReference type="SUPFAM" id="SSF50978">
    <property type="entry name" value="WD40 repeat-like"/>
    <property type="match status" value="1"/>
</dbReference>
<dbReference type="Gene3D" id="2.130.10.10">
    <property type="entry name" value="YVTN repeat-like/Quinoprotein amine dehydrogenase"/>
    <property type="match status" value="1"/>
</dbReference>
<reference evidence="3" key="2">
    <citation type="submission" date="2023-05" db="EMBL/GenBank/DDBJ databases">
        <authorList>
            <consortium name="Lawrence Berkeley National Laboratory"/>
            <person name="Steindorff A."/>
            <person name="Hensen N."/>
            <person name="Bonometti L."/>
            <person name="Westerberg I."/>
            <person name="Brannstrom I.O."/>
            <person name="Guillou S."/>
            <person name="Cros-Aarteil S."/>
            <person name="Calhoun S."/>
            <person name="Haridas S."/>
            <person name="Kuo A."/>
            <person name="Mondo S."/>
            <person name="Pangilinan J."/>
            <person name="Riley R."/>
            <person name="Labutti K."/>
            <person name="Andreopoulos B."/>
            <person name="Lipzen A."/>
            <person name="Chen C."/>
            <person name="Yanf M."/>
            <person name="Daum C."/>
            <person name="Ng V."/>
            <person name="Clum A."/>
            <person name="Ohm R."/>
            <person name="Martin F."/>
            <person name="Silar P."/>
            <person name="Natvig D."/>
            <person name="Lalanne C."/>
            <person name="Gautier V."/>
            <person name="Ament-Velasquez S.L."/>
            <person name="Kruys A."/>
            <person name="Hutchinson M.I."/>
            <person name="Powell A.J."/>
            <person name="Barry K."/>
            <person name="Miller A.N."/>
            <person name="Grigoriev I.V."/>
            <person name="Debuchy R."/>
            <person name="Gladieux P."/>
            <person name="Thoren M.H."/>
            <person name="Johannesson H."/>
        </authorList>
    </citation>
    <scope>NUCLEOTIDE SEQUENCE</scope>
    <source>
        <strain evidence="3">PSN293</strain>
    </source>
</reference>
<dbReference type="SMART" id="SM00726">
    <property type="entry name" value="UIM"/>
    <property type="match status" value="2"/>
</dbReference>
<feature type="compositionally biased region" description="Low complexity" evidence="1">
    <location>
        <begin position="686"/>
        <end position="696"/>
    </location>
</feature>
<evidence type="ECO:0000313" key="4">
    <source>
        <dbReference type="Proteomes" id="UP001301769"/>
    </source>
</evidence>
<name>A0AAN6XWZ5_9PEZI</name>
<evidence type="ECO:0000256" key="1">
    <source>
        <dbReference type="SAM" id="MobiDB-lite"/>
    </source>
</evidence>
<proteinExistence type="predicted"/>
<dbReference type="Pfam" id="PF12937">
    <property type="entry name" value="F-box-like"/>
    <property type="match status" value="1"/>
</dbReference>
<feature type="region of interest" description="Disordered" evidence="1">
    <location>
        <begin position="646"/>
        <end position="696"/>
    </location>
</feature>
<feature type="compositionally biased region" description="Polar residues" evidence="1">
    <location>
        <begin position="676"/>
        <end position="685"/>
    </location>
</feature>